<gene>
    <name evidence="1" type="ORF">SDC9_180408</name>
</gene>
<comment type="caution">
    <text evidence="1">The sequence shown here is derived from an EMBL/GenBank/DDBJ whole genome shotgun (WGS) entry which is preliminary data.</text>
</comment>
<sequence>MFLVGGVGAEGIAQTVLKCYSHFVQWFVLVERTDFIGI</sequence>
<reference evidence="1" key="1">
    <citation type="submission" date="2019-08" db="EMBL/GenBank/DDBJ databases">
        <authorList>
            <person name="Kucharzyk K."/>
            <person name="Murdoch R.W."/>
            <person name="Higgins S."/>
            <person name="Loffler F."/>
        </authorList>
    </citation>
    <scope>NUCLEOTIDE SEQUENCE</scope>
</reference>
<dbReference type="EMBL" id="VSSQ01085190">
    <property type="protein sequence ID" value="MPN32925.1"/>
    <property type="molecule type" value="Genomic_DNA"/>
</dbReference>
<evidence type="ECO:0000313" key="1">
    <source>
        <dbReference type="EMBL" id="MPN32925.1"/>
    </source>
</evidence>
<protein>
    <submittedName>
        <fullName evidence="1">Uncharacterized protein</fullName>
    </submittedName>
</protein>
<proteinExistence type="predicted"/>
<accession>A0A645H1M1</accession>
<organism evidence="1">
    <name type="scientific">bioreactor metagenome</name>
    <dbReference type="NCBI Taxonomy" id="1076179"/>
    <lineage>
        <taxon>unclassified sequences</taxon>
        <taxon>metagenomes</taxon>
        <taxon>ecological metagenomes</taxon>
    </lineage>
</organism>
<dbReference type="AlphaFoldDB" id="A0A645H1M1"/>
<name>A0A645H1M1_9ZZZZ</name>